<evidence type="ECO:0000313" key="6">
    <source>
        <dbReference type="Proteomes" id="UP001501266"/>
    </source>
</evidence>
<reference evidence="5 6" key="1">
    <citation type="journal article" date="2019" name="Int. J. Syst. Evol. Microbiol.">
        <title>The Global Catalogue of Microorganisms (GCM) 10K type strain sequencing project: providing services to taxonomists for standard genome sequencing and annotation.</title>
        <authorList>
            <consortium name="The Broad Institute Genomics Platform"/>
            <consortium name="The Broad Institute Genome Sequencing Center for Infectious Disease"/>
            <person name="Wu L."/>
            <person name="Ma J."/>
        </authorList>
    </citation>
    <scope>NUCLEOTIDE SEQUENCE [LARGE SCALE GENOMIC DNA]</scope>
    <source>
        <strain evidence="5 6">JCM 12398</strain>
    </source>
</reference>
<dbReference type="Gene3D" id="1.10.3300.10">
    <property type="entry name" value="Jann2411-like domain"/>
    <property type="match status" value="1"/>
</dbReference>
<evidence type="ECO:0000313" key="5">
    <source>
        <dbReference type="EMBL" id="GAA1421751.1"/>
    </source>
</evidence>
<evidence type="ECO:0000256" key="2">
    <source>
        <dbReference type="ARBA" id="ARBA00022771"/>
    </source>
</evidence>
<dbReference type="InterPro" id="IPR012313">
    <property type="entry name" value="Znf_FCS"/>
</dbReference>
<dbReference type="Pfam" id="PF11706">
    <property type="entry name" value="zf-CGNR"/>
    <property type="match status" value="1"/>
</dbReference>
<proteinExistence type="predicted"/>
<evidence type="ECO:0000256" key="3">
    <source>
        <dbReference type="ARBA" id="ARBA00022833"/>
    </source>
</evidence>
<gene>
    <name evidence="5" type="ORF">GCM10009640_13260</name>
</gene>
<name>A0ABN1YSQ9_9MICO</name>
<organism evidence="5 6">
    <name type="scientific">Agrococcus citreus</name>
    <dbReference type="NCBI Taxonomy" id="84643"/>
    <lineage>
        <taxon>Bacteria</taxon>
        <taxon>Bacillati</taxon>
        <taxon>Actinomycetota</taxon>
        <taxon>Actinomycetes</taxon>
        <taxon>Micrococcales</taxon>
        <taxon>Microbacteriaceae</taxon>
        <taxon>Agrococcus</taxon>
    </lineage>
</organism>
<dbReference type="InterPro" id="IPR023286">
    <property type="entry name" value="ABATE_dom_sf"/>
</dbReference>
<evidence type="ECO:0000259" key="4">
    <source>
        <dbReference type="PROSITE" id="PS51024"/>
    </source>
</evidence>
<dbReference type="EMBL" id="BAAAKK010000003">
    <property type="protein sequence ID" value="GAA1421751.1"/>
    <property type="molecule type" value="Genomic_DNA"/>
</dbReference>
<feature type="domain" description="FCS-type" evidence="4">
    <location>
        <begin position="126"/>
        <end position="165"/>
    </location>
</feature>
<evidence type="ECO:0000256" key="1">
    <source>
        <dbReference type="ARBA" id="ARBA00022723"/>
    </source>
</evidence>
<keyword evidence="6" id="KW-1185">Reference proteome</keyword>
<dbReference type="InterPro" id="IPR010852">
    <property type="entry name" value="ABATE"/>
</dbReference>
<protein>
    <recommendedName>
        <fullName evidence="4">FCS-type domain-containing protein</fullName>
    </recommendedName>
</protein>
<dbReference type="Proteomes" id="UP001501266">
    <property type="component" value="Unassembled WGS sequence"/>
</dbReference>
<dbReference type="PROSITE" id="PS51024">
    <property type="entry name" value="ZF_FCS"/>
    <property type="match status" value="1"/>
</dbReference>
<keyword evidence="3" id="KW-0862">Zinc</keyword>
<dbReference type="PANTHER" id="PTHR35525">
    <property type="entry name" value="BLL6575 PROTEIN"/>
    <property type="match status" value="1"/>
</dbReference>
<dbReference type="PANTHER" id="PTHR35525:SF3">
    <property type="entry name" value="BLL6575 PROTEIN"/>
    <property type="match status" value="1"/>
</dbReference>
<comment type="caution">
    <text evidence="5">The sequence shown here is derived from an EMBL/GenBank/DDBJ whole genome shotgun (WGS) entry which is preliminary data.</text>
</comment>
<keyword evidence="1" id="KW-0479">Metal-binding</keyword>
<dbReference type="InterPro" id="IPR021005">
    <property type="entry name" value="Znf_CGNR"/>
</dbReference>
<sequence length="179" mass="20001">MSLPYPRELVRSLEFIAEVCNRRRAGELESAASLRAICAEWGFPGTSGATRADADATWAHLDIVERLWDGDRDAVATLVNRVFREAEARPHLVRHDDHDWHLHGLPAGAPIADAIVVDAAMAFVDLVRADDTARCKRCGDSRCDRMFFDQSRNRSRRFCSTTCQSRTNVAAFRARASSV</sequence>
<keyword evidence="2" id="KW-0863">Zinc-finger</keyword>
<dbReference type="RefSeq" id="WP_343918663.1">
    <property type="nucleotide sequence ID" value="NZ_BAAAKK010000003.1"/>
</dbReference>
<dbReference type="SUPFAM" id="SSF160904">
    <property type="entry name" value="Jann2411-like"/>
    <property type="match status" value="1"/>
</dbReference>
<accession>A0ABN1YSQ9</accession>